<dbReference type="Proteomes" id="UP000484164">
    <property type="component" value="Unassembled WGS sequence"/>
</dbReference>
<accession>A0A6L3ZIJ7</accession>
<comment type="caution">
    <text evidence="1">The sequence shown here is derived from an EMBL/GenBank/DDBJ whole genome shotgun (WGS) entry which is preliminary data.</text>
</comment>
<dbReference type="InterPro" id="IPR053810">
    <property type="entry name" value="DUF6952"/>
</dbReference>
<name>A0A6L3ZIJ7_9FLAO</name>
<dbReference type="EMBL" id="WBVQ01000001">
    <property type="protein sequence ID" value="KAB2817443.1"/>
    <property type="molecule type" value="Genomic_DNA"/>
</dbReference>
<dbReference type="AlphaFoldDB" id="A0A6L3ZIJ7"/>
<evidence type="ECO:0000313" key="2">
    <source>
        <dbReference type="Proteomes" id="UP000484164"/>
    </source>
</evidence>
<proteinExistence type="predicted"/>
<protein>
    <submittedName>
        <fullName evidence="1">Uncharacterized protein</fullName>
    </submittedName>
</protein>
<dbReference type="OrthoDB" id="1149088at2"/>
<keyword evidence="2" id="KW-1185">Reference proteome</keyword>
<reference evidence="1 2" key="1">
    <citation type="submission" date="2019-10" db="EMBL/GenBank/DDBJ databases">
        <title>Genome sequence of Phaeocystidibacter marisrubri JCM30614 (type strain).</title>
        <authorList>
            <person name="Bowman J.P."/>
        </authorList>
    </citation>
    <scope>NUCLEOTIDE SEQUENCE [LARGE SCALE GENOMIC DNA]</scope>
    <source>
        <strain evidence="1 2">JCM 30614</strain>
    </source>
</reference>
<evidence type="ECO:0000313" key="1">
    <source>
        <dbReference type="EMBL" id="KAB2817443.1"/>
    </source>
</evidence>
<organism evidence="1 2">
    <name type="scientific">Phaeocystidibacter marisrubri</name>
    <dbReference type="NCBI Taxonomy" id="1577780"/>
    <lineage>
        <taxon>Bacteria</taxon>
        <taxon>Pseudomonadati</taxon>
        <taxon>Bacteroidota</taxon>
        <taxon>Flavobacteriia</taxon>
        <taxon>Flavobacteriales</taxon>
        <taxon>Phaeocystidibacteraceae</taxon>
        <taxon>Phaeocystidibacter</taxon>
    </lineage>
</organism>
<dbReference type="RefSeq" id="WP_151692014.1">
    <property type="nucleotide sequence ID" value="NZ_BMGX01000002.1"/>
</dbReference>
<sequence>MKVPVIRNLVKTYSIEELRAAENALLEEQPLAIEVGGDDEGEQLTHIIGALEILENIQKGMKEGEALRAFTSRVRNSIS</sequence>
<gene>
    <name evidence="1" type="ORF">F8C82_03335</name>
</gene>
<dbReference type="Pfam" id="PF22264">
    <property type="entry name" value="DUF6952"/>
    <property type="match status" value="1"/>
</dbReference>